<dbReference type="AlphaFoldDB" id="A0A655YDX4"/>
<dbReference type="EMBL" id="CWQJ01000016">
    <property type="protein sequence ID" value="CSC38696.1"/>
    <property type="molecule type" value="Genomic_DNA"/>
</dbReference>
<sequence>MGSRKRNSRHNLPRNKMHEVNLSFLIYSGYCTLVDMR</sequence>
<proteinExistence type="predicted"/>
<protein>
    <submittedName>
        <fullName evidence="1">Uncharacterized protein</fullName>
    </submittedName>
</protein>
<accession>A0A655YDX4</accession>
<organism evidence="1 2">
    <name type="scientific">Vibrio cholerae</name>
    <dbReference type="NCBI Taxonomy" id="666"/>
    <lineage>
        <taxon>Bacteria</taxon>
        <taxon>Pseudomonadati</taxon>
        <taxon>Pseudomonadota</taxon>
        <taxon>Gammaproteobacteria</taxon>
        <taxon>Vibrionales</taxon>
        <taxon>Vibrionaceae</taxon>
        <taxon>Vibrio</taxon>
    </lineage>
</organism>
<evidence type="ECO:0000313" key="2">
    <source>
        <dbReference type="Proteomes" id="UP000046067"/>
    </source>
</evidence>
<evidence type="ECO:0000313" key="1">
    <source>
        <dbReference type="EMBL" id="CSC38696.1"/>
    </source>
</evidence>
<dbReference type="Proteomes" id="UP000046067">
    <property type="component" value="Unassembled WGS sequence"/>
</dbReference>
<reference evidence="1 2" key="1">
    <citation type="submission" date="2015-07" db="EMBL/GenBank/DDBJ databases">
        <authorList>
            <consortium name="Pathogen Informatics"/>
        </authorList>
    </citation>
    <scope>NUCLEOTIDE SEQUENCE [LARGE SCALE GENOMIC DNA]</scope>
    <source>
        <strain evidence="1 2">A325</strain>
    </source>
</reference>
<gene>
    <name evidence="1" type="ORF">ERS013201_02494</name>
</gene>
<name>A0A655YDX4_VIBCL</name>